<feature type="region of interest" description="Disordered" evidence="10">
    <location>
        <begin position="376"/>
        <end position="395"/>
    </location>
</feature>
<evidence type="ECO:0000256" key="6">
    <source>
        <dbReference type="ARBA" id="ARBA00022946"/>
    </source>
</evidence>
<organism evidence="11 12">
    <name type="scientific">Pseudozyma flocculosa PF-1</name>
    <dbReference type="NCBI Taxonomy" id="1277687"/>
    <lineage>
        <taxon>Eukaryota</taxon>
        <taxon>Fungi</taxon>
        <taxon>Dikarya</taxon>
        <taxon>Basidiomycota</taxon>
        <taxon>Ustilaginomycotina</taxon>
        <taxon>Ustilaginomycetes</taxon>
        <taxon>Ustilaginales</taxon>
        <taxon>Ustilaginaceae</taxon>
        <taxon>Pseudozyma</taxon>
    </lineage>
</organism>
<dbReference type="OrthoDB" id="436405at2759"/>
<feature type="compositionally biased region" description="Low complexity" evidence="10">
    <location>
        <begin position="83"/>
        <end position="95"/>
    </location>
</feature>
<evidence type="ECO:0000256" key="10">
    <source>
        <dbReference type="SAM" id="MobiDB-lite"/>
    </source>
</evidence>
<comment type="similarity">
    <text evidence="2">Belongs to the TIM21 family.</text>
</comment>
<gene>
    <name evidence="11" type="ORF">PFL1_03710</name>
</gene>
<dbReference type="GO" id="GO:0005744">
    <property type="term" value="C:TIM23 mitochondrial import inner membrane translocase complex"/>
    <property type="evidence" value="ECO:0007669"/>
    <property type="project" value="InterPro"/>
</dbReference>
<dbReference type="RefSeq" id="XP_007879420.1">
    <property type="nucleotide sequence ID" value="XM_007881229.1"/>
</dbReference>
<dbReference type="InterPro" id="IPR038552">
    <property type="entry name" value="Tim21_IMS_sf"/>
</dbReference>
<name>A0A061H8V8_9BASI</name>
<dbReference type="EMBL" id="KE361633">
    <property type="protein sequence ID" value="EPQ28909.1"/>
    <property type="molecule type" value="Genomic_DNA"/>
</dbReference>
<feature type="region of interest" description="Disordered" evidence="10">
    <location>
        <begin position="323"/>
        <end position="348"/>
    </location>
</feature>
<evidence type="ECO:0000256" key="9">
    <source>
        <dbReference type="ARBA" id="ARBA00023136"/>
    </source>
</evidence>
<evidence type="ECO:0000256" key="7">
    <source>
        <dbReference type="ARBA" id="ARBA00022989"/>
    </source>
</evidence>
<dbReference type="GO" id="GO:0030150">
    <property type="term" value="P:protein import into mitochondrial matrix"/>
    <property type="evidence" value="ECO:0007669"/>
    <property type="project" value="InterPro"/>
</dbReference>
<dbReference type="PANTHER" id="PTHR13032:SF6">
    <property type="entry name" value="MITOCHONDRIAL IMPORT INNER MEMBRANE TRANSLOCASE SUBUNIT TIM21"/>
    <property type="match status" value="1"/>
</dbReference>
<keyword evidence="9" id="KW-0472">Membrane</keyword>
<evidence type="ECO:0000256" key="4">
    <source>
        <dbReference type="ARBA" id="ARBA00020726"/>
    </source>
</evidence>
<evidence type="ECO:0000256" key="3">
    <source>
        <dbReference type="ARBA" id="ARBA00020213"/>
    </source>
</evidence>
<dbReference type="Pfam" id="PF08294">
    <property type="entry name" value="TIM21"/>
    <property type="match status" value="1"/>
</dbReference>
<dbReference type="AlphaFoldDB" id="A0A061H8V8"/>
<evidence type="ECO:0000313" key="12">
    <source>
        <dbReference type="Proteomes" id="UP000053664"/>
    </source>
</evidence>
<keyword evidence="6" id="KW-0809">Transit peptide</keyword>
<evidence type="ECO:0000256" key="8">
    <source>
        <dbReference type="ARBA" id="ARBA00023128"/>
    </source>
</evidence>
<feature type="region of interest" description="Disordered" evidence="10">
    <location>
        <begin position="229"/>
        <end position="251"/>
    </location>
</feature>
<proteinExistence type="inferred from homology"/>
<dbReference type="Gene3D" id="3.10.450.320">
    <property type="entry name" value="Mitochondrial import inner membrane translocase subunit Tim21"/>
    <property type="match status" value="1"/>
</dbReference>
<protein>
    <recommendedName>
        <fullName evidence="4">Mitochondrial import inner membrane translocase subunit TIM21</fullName>
    </recommendedName>
    <alternativeName>
        <fullName evidence="3">Mitochondrial import inner membrane translocase subunit Tim21</fullName>
    </alternativeName>
</protein>
<reference evidence="11 12" key="1">
    <citation type="journal article" date="2013" name="Plant Cell">
        <title>The transition from a phytopathogenic smut ancestor to an anamorphic biocontrol agent deciphered by comparative whole-genome analysis.</title>
        <authorList>
            <person name="Lefebvre F."/>
            <person name="Joly D.L."/>
            <person name="Labbe C."/>
            <person name="Teichmann B."/>
            <person name="Linning R."/>
            <person name="Belzile F."/>
            <person name="Bakkeren G."/>
            <person name="Belanger R.R."/>
        </authorList>
    </citation>
    <scope>NUCLEOTIDE SEQUENCE [LARGE SCALE GENOMIC DNA]</scope>
    <source>
        <strain evidence="11 12">PF-1</strain>
    </source>
</reference>
<evidence type="ECO:0000256" key="1">
    <source>
        <dbReference type="ARBA" id="ARBA00004304"/>
    </source>
</evidence>
<dbReference type="eggNOG" id="ENOG502S4NW">
    <property type="taxonomic scope" value="Eukaryota"/>
</dbReference>
<evidence type="ECO:0000313" key="11">
    <source>
        <dbReference type="EMBL" id="EPQ28909.1"/>
    </source>
</evidence>
<dbReference type="HOGENOM" id="CLU_048924_0_0_1"/>
<dbReference type="InterPro" id="IPR013261">
    <property type="entry name" value="Tim21"/>
</dbReference>
<comment type="subcellular location">
    <subcellularLocation>
        <location evidence="1">Mitochondrion membrane</location>
        <topology evidence="1">Single-pass membrane protein</topology>
    </subcellularLocation>
</comment>
<accession>A0A061H8V8</accession>
<dbReference type="PANTHER" id="PTHR13032">
    <property type="entry name" value="MITOCHONDRIAL IMPORT INNER MEMBRANE TRANSLOCASE SUBUNIT TIM21"/>
    <property type="match status" value="1"/>
</dbReference>
<dbReference type="Proteomes" id="UP000053664">
    <property type="component" value="Unassembled WGS sequence"/>
</dbReference>
<evidence type="ECO:0000256" key="5">
    <source>
        <dbReference type="ARBA" id="ARBA00022692"/>
    </source>
</evidence>
<dbReference type="KEGG" id="pfp:PFL1_03710"/>
<keyword evidence="8" id="KW-0496">Mitochondrion</keyword>
<feature type="compositionally biased region" description="Low complexity" evidence="10">
    <location>
        <begin position="333"/>
        <end position="348"/>
    </location>
</feature>
<keyword evidence="5" id="KW-0812">Transmembrane</keyword>
<sequence length="437" mass="46556">MIHAAATTTSARTIHLALAADLRLVLPRTRLPLARQLHSSRRIAQQSAPGPSRKPFARVVNTKSSKAAFEQRQILDGLRGGNSNPTSSGDSSSLSHAQEAPRFNATAEAALNAAAGGRGGAMPLGMAGLSVGAGSQGGLIDRWTGSGKRWKDLKGGQKVARATVQSSRTVLIFGGAALTFVLVYALSTELFAKNSPTVVFGDACKRVQTSPEIAQHLLPPYRFHTSSAFTTTASPSPLNPPARGRRSRSVASYSYVDQTTGQEKMLLRFFVEARDKDRDLTLWDTTRYHVIEAGKWAGRKVQEGGEWVGDQLGLFDDADEAATGSHHAAGLDPSATTAASKPASSEPSAIGSALSSAWNYSFGGLTGLARGGSDALGKLTSSRREPGTWSSGEVHAEMEKDDNGVLQYKHFFVDIPSSSATVRERVWIVRKKGEVER</sequence>
<dbReference type="GeneID" id="19317818"/>
<keyword evidence="7" id="KW-1133">Transmembrane helix</keyword>
<evidence type="ECO:0000256" key="2">
    <source>
        <dbReference type="ARBA" id="ARBA00010867"/>
    </source>
</evidence>
<feature type="region of interest" description="Disordered" evidence="10">
    <location>
        <begin position="75"/>
        <end position="99"/>
    </location>
</feature>